<comment type="caution">
    <text evidence="3">The sequence shown here is derived from an EMBL/GenBank/DDBJ whole genome shotgun (WGS) entry which is preliminary data.</text>
</comment>
<accession>A0A8J8NDU9</accession>
<feature type="transmembrane region" description="Helical" evidence="1">
    <location>
        <begin position="232"/>
        <end position="251"/>
    </location>
</feature>
<evidence type="ECO:0008006" key="5">
    <source>
        <dbReference type="Google" id="ProtNLM"/>
    </source>
</evidence>
<evidence type="ECO:0000256" key="2">
    <source>
        <dbReference type="SAM" id="SignalP"/>
    </source>
</evidence>
<feature type="transmembrane region" description="Helical" evidence="1">
    <location>
        <begin position="257"/>
        <end position="278"/>
    </location>
</feature>
<sequence length="441" mass="50205">MWGLLNDLSFLTILTLLSVSVPGIAQLIQSTLLNFIYLDILKTDQWFIPWMFQGDAKSAEVERRILEESLSEEQDEDKGLNDYLDANGFASTRLIKNLQSTFLYLLALIGLSIIAPPIVYVIKRIRKQTPKSCSEILLPNFIVGLYIRFFIQQFSPLIFSAVINMYDMKVQSESGQSLGTVLTPVILAGLTVGVIASYISILKNRDQLESRTFNQRYNNLVQGLKTQEGTWAPYWTVMILVRWVLTALVLIGLRNYGGIQICLMLLISLLVQAGSLGIRPMNDSWENTMIIANEGFVSMYLYVMMALSSGIDGRSEVETKYYNYRDMCGLALVGVVFLSIFLNFTKLIMVFVDLIRIKIKRTRLRAIKMRKTDYLMSSQFLLNPTTLTNTLTNTNNTMPKKNQEEVQVANDVVVTDLIEEQIKISRPPYYVRRKPLSKSEV</sequence>
<reference evidence="3" key="1">
    <citation type="submission" date="2019-06" db="EMBL/GenBank/DDBJ databases">
        <authorList>
            <person name="Zheng W."/>
        </authorList>
    </citation>
    <scope>NUCLEOTIDE SEQUENCE</scope>
    <source>
        <strain evidence="3">QDHG01</strain>
    </source>
</reference>
<feature type="chain" id="PRO_5035321067" description="TRP C-terminal domain-containing protein" evidence="2">
    <location>
        <begin position="26"/>
        <end position="441"/>
    </location>
</feature>
<dbReference type="OrthoDB" id="327433at2759"/>
<feature type="transmembrane region" description="Helical" evidence="1">
    <location>
        <begin position="102"/>
        <end position="122"/>
    </location>
</feature>
<gene>
    <name evidence="3" type="ORF">FGO68_gene3689</name>
</gene>
<keyword evidence="2" id="KW-0732">Signal</keyword>
<keyword evidence="1" id="KW-1133">Transmembrane helix</keyword>
<organism evidence="3 4">
    <name type="scientific">Halteria grandinella</name>
    <dbReference type="NCBI Taxonomy" id="5974"/>
    <lineage>
        <taxon>Eukaryota</taxon>
        <taxon>Sar</taxon>
        <taxon>Alveolata</taxon>
        <taxon>Ciliophora</taxon>
        <taxon>Intramacronucleata</taxon>
        <taxon>Spirotrichea</taxon>
        <taxon>Stichotrichia</taxon>
        <taxon>Sporadotrichida</taxon>
        <taxon>Halteriidae</taxon>
        <taxon>Halteria</taxon>
    </lineage>
</organism>
<keyword evidence="4" id="KW-1185">Reference proteome</keyword>
<keyword evidence="1" id="KW-0812">Transmembrane</keyword>
<feature type="transmembrane region" description="Helical" evidence="1">
    <location>
        <begin position="143"/>
        <end position="166"/>
    </location>
</feature>
<dbReference type="Proteomes" id="UP000785679">
    <property type="component" value="Unassembled WGS sequence"/>
</dbReference>
<dbReference type="AlphaFoldDB" id="A0A8J8NDU9"/>
<proteinExistence type="predicted"/>
<protein>
    <recommendedName>
        <fullName evidence="5">TRP C-terminal domain-containing protein</fullName>
    </recommendedName>
</protein>
<feature type="transmembrane region" description="Helical" evidence="1">
    <location>
        <begin position="178"/>
        <end position="201"/>
    </location>
</feature>
<feature type="transmembrane region" description="Helical" evidence="1">
    <location>
        <begin position="331"/>
        <end position="355"/>
    </location>
</feature>
<evidence type="ECO:0000313" key="3">
    <source>
        <dbReference type="EMBL" id="TNV72854.1"/>
    </source>
</evidence>
<feature type="transmembrane region" description="Helical" evidence="1">
    <location>
        <begin position="290"/>
        <end position="311"/>
    </location>
</feature>
<dbReference type="EMBL" id="RRYP01020683">
    <property type="protein sequence ID" value="TNV72854.1"/>
    <property type="molecule type" value="Genomic_DNA"/>
</dbReference>
<keyword evidence="1" id="KW-0472">Membrane</keyword>
<name>A0A8J8NDU9_HALGN</name>
<feature type="signal peptide" evidence="2">
    <location>
        <begin position="1"/>
        <end position="25"/>
    </location>
</feature>
<evidence type="ECO:0000313" key="4">
    <source>
        <dbReference type="Proteomes" id="UP000785679"/>
    </source>
</evidence>
<evidence type="ECO:0000256" key="1">
    <source>
        <dbReference type="SAM" id="Phobius"/>
    </source>
</evidence>